<organism evidence="1 2">
    <name type="scientific">Meloidogyne enterolobii</name>
    <name type="common">Root-knot nematode worm</name>
    <name type="synonym">Meloidogyne mayaguensis</name>
    <dbReference type="NCBI Taxonomy" id="390850"/>
    <lineage>
        <taxon>Eukaryota</taxon>
        <taxon>Metazoa</taxon>
        <taxon>Ecdysozoa</taxon>
        <taxon>Nematoda</taxon>
        <taxon>Chromadorea</taxon>
        <taxon>Rhabditida</taxon>
        <taxon>Tylenchina</taxon>
        <taxon>Tylenchomorpha</taxon>
        <taxon>Tylenchoidea</taxon>
        <taxon>Meloidogynidae</taxon>
        <taxon>Meloidogyninae</taxon>
        <taxon>Meloidogyne</taxon>
    </lineage>
</organism>
<keyword evidence="2" id="KW-1185">Reference proteome</keyword>
<dbReference type="EMBL" id="CAVMJV010000038">
    <property type="protein sequence ID" value="CAK5079373.1"/>
    <property type="molecule type" value="Genomic_DNA"/>
</dbReference>
<gene>
    <name evidence="1" type="ORF">MENTE1834_LOCUS26483</name>
</gene>
<evidence type="ECO:0000313" key="1">
    <source>
        <dbReference type="EMBL" id="CAK5079373.1"/>
    </source>
</evidence>
<name>A0ACB0ZM57_MELEN</name>
<sequence>MYRSVIAEISKVQKFIKIRLIFSYVFREYVIKCSKRSFCYGITLGPVWNCIFFVYIKHVTEFLKEF</sequence>
<dbReference type="Proteomes" id="UP001497535">
    <property type="component" value="Unassembled WGS sequence"/>
</dbReference>
<accession>A0ACB0ZM57</accession>
<comment type="caution">
    <text evidence="1">The sequence shown here is derived from an EMBL/GenBank/DDBJ whole genome shotgun (WGS) entry which is preliminary data.</text>
</comment>
<proteinExistence type="predicted"/>
<protein>
    <submittedName>
        <fullName evidence="1">Uncharacterized protein</fullName>
    </submittedName>
</protein>
<reference evidence="1" key="1">
    <citation type="submission" date="2023-11" db="EMBL/GenBank/DDBJ databases">
        <authorList>
            <person name="Poullet M."/>
        </authorList>
    </citation>
    <scope>NUCLEOTIDE SEQUENCE</scope>
    <source>
        <strain evidence="1">E1834</strain>
    </source>
</reference>
<evidence type="ECO:0000313" key="2">
    <source>
        <dbReference type="Proteomes" id="UP001497535"/>
    </source>
</evidence>